<gene>
    <name evidence="1" type="ORF">SVIM_LOCUS481571</name>
</gene>
<proteinExistence type="predicted"/>
<protein>
    <submittedName>
        <fullName evidence="1">Uncharacterized protein</fullName>
    </submittedName>
</protein>
<dbReference type="EMBL" id="CAADRP010002196">
    <property type="protein sequence ID" value="VFU63292.1"/>
    <property type="molecule type" value="Genomic_DNA"/>
</dbReference>
<reference evidence="1" key="1">
    <citation type="submission" date="2019-03" db="EMBL/GenBank/DDBJ databases">
        <authorList>
            <person name="Mank J."/>
            <person name="Almeida P."/>
        </authorList>
    </citation>
    <scope>NUCLEOTIDE SEQUENCE</scope>
    <source>
        <strain evidence="1">78183</strain>
    </source>
</reference>
<evidence type="ECO:0000313" key="1">
    <source>
        <dbReference type="EMBL" id="VFU63292.1"/>
    </source>
</evidence>
<dbReference type="AlphaFoldDB" id="A0A6N2NKC9"/>
<organism evidence="1">
    <name type="scientific">Salix viminalis</name>
    <name type="common">Common osier</name>
    <name type="synonym">Basket willow</name>
    <dbReference type="NCBI Taxonomy" id="40686"/>
    <lineage>
        <taxon>Eukaryota</taxon>
        <taxon>Viridiplantae</taxon>
        <taxon>Streptophyta</taxon>
        <taxon>Embryophyta</taxon>
        <taxon>Tracheophyta</taxon>
        <taxon>Spermatophyta</taxon>
        <taxon>Magnoliopsida</taxon>
        <taxon>eudicotyledons</taxon>
        <taxon>Gunneridae</taxon>
        <taxon>Pentapetalae</taxon>
        <taxon>rosids</taxon>
        <taxon>fabids</taxon>
        <taxon>Malpighiales</taxon>
        <taxon>Salicaceae</taxon>
        <taxon>Saliceae</taxon>
        <taxon>Salix</taxon>
    </lineage>
</organism>
<accession>A0A6N2NKC9</accession>
<sequence>MNIKVFVTCMVFDEAENIKDVGLVVDDSKGQFSCRGWWWVITEKIRIRFDTSDNVDNGIMELEGNQSDHLKMNFSYTMQEMPQRSSAPLQQIMKMRGWRSLSSPVSSSSVLPLSNLKELYIWSIEDLESLPEIEMQNLSSFRLLSIW</sequence>
<name>A0A6N2NKC9_SALVM</name>